<dbReference type="EMBL" id="AWGJ01000011">
    <property type="protein sequence ID" value="ODN74730.1"/>
    <property type="molecule type" value="Genomic_DNA"/>
</dbReference>
<dbReference type="InterPro" id="IPR036873">
    <property type="entry name" value="Rhodanese-like_dom_sf"/>
</dbReference>
<dbReference type="OrthoDB" id="566238at2759"/>
<keyword evidence="3" id="KW-1185">Reference proteome</keyword>
<dbReference type="SUPFAM" id="SSF52821">
    <property type="entry name" value="Rhodanese/Cell cycle control phosphatase"/>
    <property type="match status" value="1"/>
</dbReference>
<dbReference type="PROSITE" id="PS50206">
    <property type="entry name" value="RHODANESE_3"/>
    <property type="match status" value="1"/>
</dbReference>
<name>A0A1E3HEF9_9TREE</name>
<dbReference type="SMART" id="SM00450">
    <property type="entry name" value="RHOD"/>
    <property type="match status" value="1"/>
</dbReference>
<dbReference type="Gene3D" id="3.40.250.10">
    <property type="entry name" value="Rhodanese-like domain"/>
    <property type="match status" value="1"/>
</dbReference>
<accession>A0A1E3HEF9</accession>
<protein>
    <recommendedName>
        <fullName evidence="1">Rhodanese domain-containing protein</fullName>
    </recommendedName>
</protein>
<dbReference type="Pfam" id="PF00581">
    <property type="entry name" value="Rhodanese"/>
    <property type="match status" value="1"/>
</dbReference>
<reference evidence="2 3" key="1">
    <citation type="submission" date="2016-06" db="EMBL/GenBank/DDBJ databases">
        <title>Evolution of pathogenesis and genome organization in the Tremellales.</title>
        <authorList>
            <person name="Cuomo C."/>
            <person name="Litvintseva A."/>
            <person name="Heitman J."/>
            <person name="Chen Y."/>
            <person name="Sun S."/>
            <person name="Springer D."/>
            <person name="Dromer F."/>
            <person name="Young S."/>
            <person name="Zeng Q."/>
            <person name="Chapman S."/>
            <person name="Gujja S."/>
            <person name="Saif S."/>
            <person name="Birren B."/>
        </authorList>
    </citation>
    <scope>NUCLEOTIDE SEQUENCE [LARGE SCALE GENOMIC DNA]</scope>
    <source>
        <strain evidence="2 3">CBS 6039</strain>
    </source>
</reference>
<evidence type="ECO:0000259" key="1">
    <source>
        <dbReference type="PROSITE" id="PS50206"/>
    </source>
</evidence>
<dbReference type="AlphaFoldDB" id="A0A1E3HEF9"/>
<comment type="caution">
    <text evidence="2">The sequence shown here is derived from an EMBL/GenBank/DDBJ whole genome shotgun (WGS) entry which is preliminary data.</text>
</comment>
<evidence type="ECO:0000313" key="3">
    <source>
        <dbReference type="Proteomes" id="UP000094065"/>
    </source>
</evidence>
<dbReference type="Proteomes" id="UP000094065">
    <property type="component" value="Unassembled WGS sequence"/>
</dbReference>
<dbReference type="InterPro" id="IPR001763">
    <property type="entry name" value="Rhodanese-like_dom"/>
</dbReference>
<evidence type="ECO:0000313" key="2">
    <source>
        <dbReference type="EMBL" id="ODN74730.1"/>
    </source>
</evidence>
<sequence length="137" mass="15382">MGQHRQKSNIEAYLETKRKLLPARPTPHDALARSTEQGVYLIDIRPTRNRKEEGLIPGAIVIDRNVLEWRLDRTSPWSILEAREPSFTPILFCNEGYASSLAAQTLVEIGVERATDVDGGFRKWKADGLPVVGEDSL</sequence>
<feature type="domain" description="Rhodanese" evidence="1">
    <location>
        <begin position="35"/>
        <end position="133"/>
    </location>
</feature>
<organism evidence="2 3">
    <name type="scientific">Cryptococcus amylolentus CBS 6039</name>
    <dbReference type="NCBI Taxonomy" id="1295533"/>
    <lineage>
        <taxon>Eukaryota</taxon>
        <taxon>Fungi</taxon>
        <taxon>Dikarya</taxon>
        <taxon>Basidiomycota</taxon>
        <taxon>Agaricomycotina</taxon>
        <taxon>Tremellomycetes</taxon>
        <taxon>Tremellales</taxon>
        <taxon>Cryptococcaceae</taxon>
        <taxon>Cryptococcus</taxon>
    </lineage>
</organism>
<dbReference type="RefSeq" id="XP_018990511.1">
    <property type="nucleotide sequence ID" value="XM_019141704.1"/>
</dbReference>
<dbReference type="GeneID" id="30158366"/>
<proteinExistence type="predicted"/>
<gene>
    <name evidence="2" type="ORF">L202_07057</name>
</gene>
<dbReference type="STRING" id="1295533.A0A1E3HEF9"/>